<accession>A0A494XST4</accession>
<proteinExistence type="predicted"/>
<feature type="transmembrane region" description="Helical" evidence="1">
    <location>
        <begin position="87"/>
        <end position="113"/>
    </location>
</feature>
<evidence type="ECO:0000313" key="3">
    <source>
        <dbReference type="Proteomes" id="UP000270342"/>
    </source>
</evidence>
<dbReference type="Pfam" id="PF20398">
    <property type="entry name" value="DUF6691"/>
    <property type="match status" value="1"/>
</dbReference>
<dbReference type="EMBL" id="RBZU01000006">
    <property type="protein sequence ID" value="RKP53657.1"/>
    <property type="molecule type" value="Genomic_DNA"/>
</dbReference>
<dbReference type="Proteomes" id="UP000270342">
    <property type="component" value="Unassembled WGS sequence"/>
</dbReference>
<organism evidence="2 3">
    <name type="scientific">Pararobbsia silviterrae</name>
    <dbReference type="NCBI Taxonomy" id="1792498"/>
    <lineage>
        <taxon>Bacteria</taxon>
        <taxon>Pseudomonadati</taxon>
        <taxon>Pseudomonadota</taxon>
        <taxon>Betaproteobacteria</taxon>
        <taxon>Burkholderiales</taxon>
        <taxon>Burkholderiaceae</taxon>
        <taxon>Pararobbsia</taxon>
    </lineage>
</organism>
<protein>
    <submittedName>
        <fullName evidence="2">YeeE/YedE family protein</fullName>
    </submittedName>
</protein>
<dbReference type="AlphaFoldDB" id="A0A494XST4"/>
<dbReference type="InterPro" id="IPR046513">
    <property type="entry name" value="DUF6691"/>
</dbReference>
<name>A0A494XST4_9BURK</name>
<gene>
    <name evidence="2" type="ORF">D7S86_15405</name>
</gene>
<feature type="transmembrane region" description="Helical" evidence="1">
    <location>
        <begin position="45"/>
        <end position="64"/>
    </location>
</feature>
<keyword evidence="1" id="KW-0472">Membrane</keyword>
<dbReference type="RefSeq" id="WP_121087731.1">
    <property type="nucleotide sequence ID" value="NZ_RBZU01000006.1"/>
</dbReference>
<evidence type="ECO:0000256" key="1">
    <source>
        <dbReference type="SAM" id="Phobius"/>
    </source>
</evidence>
<keyword evidence="1" id="KW-1133">Transmembrane helix</keyword>
<feature type="transmembrane region" description="Helical" evidence="1">
    <location>
        <begin position="119"/>
        <end position="137"/>
    </location>
</feature>
<sequence length="147" mass="15626">MSASKQLATFGCGLLFGAGLAISGMTRPEKVLGFLDVTGHWDGSLLFVLGGAVACTIVAFRWILKRRAPLFGGEFDVPKQTAIDRKLVIGSIVFGLGWGAAGYCPGPAIALLAQPNREALYFLPSLFIGWGLYRFLFSRAGASAGKR</sequence>
<comment type="caution">
    <text evidence="2">The sequence shown here is derived from an EMBL/GenBank/DDBJ whole genome shotgun (WGS) entry which is preliminary data.</text>
</comment>
<reference evidence="2 3" key="1">
    <citation type="submission" date="2018-10" db="EMBL/GenBank/DDBJ databases">
        <title>Robbsia sp. DHC34, isolated from soil.</title>
        <authorList>
            <person name="Gao Z.-H."/>
            <person name="Qiu L.-H."/>
        </authorList>
    </citation>
    <scope>NUCLEOTIDE SEQUENCE [LARGE SCALE GENOMIC DNA]</scope>
    <source>
        <strain evidence="2 3">DHC34</strain>
    </source>
</reference>
<keyword evidence="3" id="KW-1185">Reference proteome</keyword>
<evidence type="ECO:0000313" key="2">
    <source>
        <dbReference type="EMBL" id="RKP53657.1"/>
    </source>
</evidence>
<keyword evidence="1" id="KW-0812">Transmembrane</keyword>
<dbReference type="OrthoDB" id="9790409at2"/>